<evidence type="ECO:0000313" key="3">
    <source>
        <dbReference type="Proteomes" id="UP001198200"/>
    </source>
</evidence>
<dbReference type="AlphaFoldDB" id="A0AAE3E6W4"/>
<protein>
    <submittedName>
        <fullName evidence="2">DEAD/DEAH box helicase family protein</fullName>
    </submittedName>
</protein>
<dbReference type="InterPro" id="IPR006935">
    <property type="entry name" value="Helicase/UvrB_N"/>
</dbReference>
<dbReference type="Proteomes" id="UP001198200">
    <property type="component" value="Unassembled WGS sequence"/>
</dbReference>
<keyword evidence="2" id="KW-0547">Nucleotide-binding</keyword>
<dbReference type="InterPro" id="IPR029063">
    <property type="entry name" value="SAM-dependent_MTases_sf"/>
</dbReference>
<dbReference type="InterPro" id="IPR027417">
    <property type="entry name" value="P-loop_NTPase"/>
</dbReference>
<evidence type="ECO:0000259" key="1">
    <source>
        <dbReference type="PROSITE" id="PS51192"/>
    </source>
</evidence>
<accession>A0AAE3E6W4</accession>
<dbReference type="GO" id="GO:0016787">
    <property type="term" value="F:hydrolase activity"/>
    <property type="evidence" value="ECO:0007669"/>
    <property type="project" value="InterPro"/>
</dbReference>
<dbReference type="GO" id="GO:0004386">
    <property type="term" value="F:helicase activity"/>
    <property type="evidence" value="ECO:0007669"/>
    <property type="project" value="UniProtKB-KW"/>
</dbReference>
<dbReference type="SUPFAM" id="SSF52540">
    <property type="entry name" value="P-loop containing nucleoside triphosphate hydrolases"/>
    <property type="match status" value="2"/>
</dbReference>
<name>A0AAE3E6W4_9FIRM</name>
<keyword evidence="2" id="KW-0067">ATP-binding</keyword>
<gene>
    <name evidence="2" type="ORF">LKD48_15490</name>
</gene>
<dbReference type="SMART" id="SM00487">
    <property type="entry name" value="DEXDc"/>
    <property type="match status" value="1"/>
</dbReference>
<dbReference type="Gene3D" id="3.40.50.150">
    <property type="entry name" value="Vaccinia Virus protein VP39"/>
    <property type="match status" value="1"/>
</dbReference>
<dbReference type="Gene3D" id="3.40.50.300">
    <property type="entry name" value="P-loop containing nucleotide triphosphate hydrolases"/>
    <property type="match status" value="2"/>
</dbReference>
<dbReference type="SUPFAM" id="SSF53335">
    <property type="entry name" value="S-adenosyl-L-methionine-dependent methyltransferases"/>
    <property type="match status" value="1"/>
</dbReference>
<evidence type="ECO:0000313" key="2">
    <source>
        <dbReference type="EMBL" id="MCC2223005.1"/>
    </source>
</evidence>
<dbReference type="SMART" id="SM00974">
    <property type="entry name" value="T5orf172"/>
    <property type="match status" value="1"/>
</dbReference>
<dbReference type="PROSITE" id="PS51192">
    <property type="entry name" value="HELICASE_ATP_BIND_1"/>
    <property type="match status" value="1"/>
</dbReference>
<comment type="caution">
    <text evidence="2">The sequence shown here is derived from an EMBL/GenBank/DDBJ whole genome shotgun (WGS) entry which is preliminary data.</text>
</comment>
<dbReference type="Pfam" id="PF04851">
    <property type="entry name" value="ResIII"/>
    <property type="match status" value="1"/>
</dbReference>
<dbReference type="InterPro" id="IPR014001">
    <property type="entry name" value="Helicase_ATP-bd"/>
</dbReference>
<dbReference type="GO" id="GO:0003677">
    <property type="term" value="F:DNA binding"/>
    <property type="evidence" value="ECO:0007669"/>
    <property type="project" value="InterPro"/>
</dbReference>
<dbReference type="InterPro" id="IPR018306">
    <property type="entry name" value="Phage_T5_Orf172_DNA-bd"/>
</dbReference>
<feature type="domain" description="Helicase ATP-binding" evidence="1">
    <location>
        <begin position="144"/>
        <end position="328"/>
    </location>
</feature>
<sequence>MRKPDINTAKNVTPMIYAYTTPEIARHNGWTKIGYTEQDVETRIKQQTHTADVKWNLEWKGNALFDDGSGDRFTDKDFHAYLRKSGIEQESGKNNEWFHVTGQESRIKFYDFRANHGILQSLSTVVPYQLRKEQEDAVDKTIAYKNDHENGEFLWNAKPRFGKTLSVYDFCKKSGAKTVLIVTNRPAIANSWYEDYMKFLGTESGYLFVSEVDALKGRPCVLSRSEYTNSLIAHGDDDTFGNCIEFVSLQDMKGSKYFSTNGIDKLREVAEMNWDVLVIDEAHEGVDTYKTDVAFDRINRKFTLYLSGTPFKALANNKFEDNAIYNWTYADEQTAKRDWDVSSEEENPYAALPRLNLFTYQMSEIVKDELQQGVEINGETEEYAFDLNEFFSTNNGKFKYDSSVDKFLDAMTLQEKFPFSTPELRDELKHTFWLLDRVDSAKALAKKLHEHPVFKDYEIILAAGDGRMDDEEETKKSYDKVVDAISKYDKTITLSVGQLTTGITIPEWTAVLMLSNVKSPALYMQAAFRAQNPCLFKNGSSYARKENAYVFDFDPARTLTIFEEFANDLSADTSAGRGDLETRKEHIKELVNFFPVIGEDENGELIELDAEKVLTIPRKIRSVEVVRRGFMSNFLFQNISQVFAAPQAVMDIISSLEAVDEPKGKVNFSEEVKDDLSLNDEGEVDVPDDIIIGVTNDVFGDKIFAPTEDVISTVSKIADTPETAPSALDKLKSNTHNQMTANILAEAKNTYGSEMKPADKRKLESKINGAADNLIDKSFTNYTIDKNTIEQERTDALQSRHETGRSTTEINQEFDKKIEEATEQFQETLKTGLEELVEESKKDVVKTVETNKREREKSVIEEGIRDHLRGFSRTIPSFLMAYGDNEVTLATFDTVIPDNVFKEVTSITLDQFRFLRDGGAYTDPETGEEKQFEGQLFDPVVFDDSVKEFLALKKKLADYFDEKSVEDIFDYIPPQKTNQIFTPKTMVKKMVDMLEEENPGCFDLPDKTFIDLYMKSGLYIAEIVKRLYQSDEMKRLYPDKYDRLKHIFEKQVYGLAPTEIIYKIATSYILGFDEDVKITKHNFKQVDALPYAKDGTLKEKLDEIYDE</sequence>
<reference evidence="2 3" key="1">
    <citation type="submission" date="2021-10" db="EMBL/GenBank/DDBJ databases">
        <title>Anaerobic single-cell dispensing facilitates the cultivation of human gut bacteria.</title>
        <authorList>
            <person name="Afrizal A."/>
        </authorList>
    </citation>
    <scope>NUCLEOTIDE SEQUENCE [LARGE SCALE GENOMIC DNA]</scope>
    <source>
        <strain evidence="2 3">CLA-AA-H224</strain>
    </source>
</reference>
<keyword evidence="2" id="KW-0378">Hydrolase</keyword>
<dbReference type="EMBL" id="JAJEQN010000062">
    <property type="protein sequence ID" value="MCC2223005.1"/>
    <property type="molecule type" value="Genomic_DNA"/>
</dbReference>
<dbReference type="GO" id="GO:0005524">
    <property type="term" value="F:ATP binding"/>
    <property type="evidence" value="ECO:0007669"/>
    <property type="project" value="InterPro"/>
</dbReference>
<keyword evidence="2" id="KW-0347">Helicase</keyword>
<keyword evidence="3" id="KW-1185">Reference proteome</keyword>
<organism evidence="2 3">
    <name type="scientific">Anthropogastromicrobium aceti</name>
    <dbReference type="NCBI Taxonomy" id="2981768"/>
    <lineage>
        <taxon>Bacteria</taxon>
        <taxon>Bacillati</taxon>
        <taxon>Bacillota</taxon>
        <taxon>Clostridia</taxon>
        <taxon>Lachnospirales</taxon>
        <taxon>Lachnospiraceae</taxon>
        <taxon>Anthropogastromicrobium</taxon>
    </lineage>
</organism>
<proteinExistence type="predicted"/>
<dbReference type="RefSeq" id="WP_308732527.1">
    <property type="nucleotide sequence ID" value="NZ_JAJEQN010000062.1"/>
</dbReference>